<dbReference type="InterPro" id="IPR006140">
    <property type="entry name" value="D-isomer_DH_NAD-bd"/>
</dbReference>
<evidence type="ECO:0000256" key="3">
    <source>
        <dbReference type="ARBA" id="ARBA00023027"/>
    </source>
</evidence>
<name>A0A2M6UUE3_9HYPH</name>
<dbReference type="PANTHER" id="PTHR42789">
    <property type="entry name" value="D-ISOMER SPECIFIC 2-HYDROXYACID DEHYDROGENASE FAMILY PROTEIN (AFU_ORTHOLOGUE AFUA_6G10090)"/>
    <property type="match status" value="1"/>
</dbReference>
<dbReference type="SUPFAM" id="SSF52283">
    <property type="entry name" value="Formate/glycerate dehydrogenase catalytic domain-like"/>
    <property type="match status" value="1"/>
</dbReference>
<evidence type="ECO:0000256" key="1">
    <source>
        <dbReference type="ARBA" id="ARBA00005854"/>
    </source>
</evidence>
<evidence type="ECO:0000313" key="8">
    <source>
        <dbReference type="Proteomes" id="UP000229839"/>
    </source>
</evidence>
<dbReference type="Pfam" id="PF02826">
    <property type="entry name" value="2-Hacid_dh_C"/>
    <property type="match status" value="1"/>
</dbReference>
<dbReference type="EMBL" id="NJGE01000003">
    <property type="protein sequence ID" value="PIT69793.1"/>
    <property type="molecule type" value="Genomic_DNA"/>
</dbReference>
<protein>
    <submittedName>
        <fullName evidence="7">Hydroxyacid dehydrogenase</fullName>
    </submittedName>
</protein>
<dbReference type="GO" id="GO:0016616">
    <property type="term" value="F:oxidoreductase activity, acting on the CH-OH group of donors, NAD or NADP as acceptor"/>
    <property type="evidence" value="ECO:0007669"/>
    <property type="project" value="InterPro"/>
</dbReference>
<dbReference type="InterPro" id="IPR036291">
    <property type="entry name" value="NAD(P)-bd_dom_sf"/>
</dbReference>
<dbReference type="STRING" id="85701.BM1374166_01481"/>
<feature type="domain" description="D-isomer specific 2-hydroxyacid dehydrogenase NAD-binding" evidence="6">
    <location>
        <begin position="112"/>
        <end position="283"/>
    </location>
</feature>
<dbReference type="InterPro" id="IPR006139">
    <property type="entry name" value="D-isomer_2_OHA_DH_cat_dom"/>
</dbReference>
<dbReference type="GO" id="GO:0051287">
    <property type="term" value="F:NAD binding"/>
    <property type="evidence" value="ECO:0007669"/>
    <property type="project" value="InterPro"/>
</dbReference>
<keyword evidence="2 4" id="KW-0560">Oxidoreductase</keyword>
<dbReference type="CDD" id="cd12169">
    <property type="entry name" value="PGDH_like_1"/>
    <property type="match status" value="1"/>
</dbReference>
<comment type="similarity">
    <text evidence="1 4">Belongs to the D-isomer specific 2-hydroxyacid dehydrogenase family.</text>
</comment>
<dbReference type="RefSeq" id="WP_100128425.1">
    <property type="nucleotide sequence ID" value="NZ_CADDYI010000003.1"/>
</dbReference>
<proteinExistence type="inferred from homology"/>
<evidence type="ECO:0000313" key="7">
    <source>
        <dbReference type="EMBL" id="PIT69793.1"/>
    </source>
</evidence>
<evidence type="ECO:0000259" key="5">
    <source>
        <dbReference type="Pfam" id="PF00389"/>
    </source>
</evidence>
<keyword evidence="3" id="KW-0520">NAD</keyword>
<dbReference type="SUPFAM" id="SSF51735">
    <property type="entry name" value="NAD(P)-binding Rossmann-fold domains"/>
    <property type="match status" value="1"/>
</dbReference>
<accession>A0A2M6UUE3</accession>
<dbReference type="InterPro" id="IPR050857">
    <property type="entry name" value="D-2-hydroxyacid_DH"/>
</dbReference>
<sequence length="316" mass="35788">MKILIPDDYQKATLTLQSITKLMKSHEVLVINDLAKECDLEDKLKEIDILILIRERTSVDRNLLLKLPNLKLICQTGPIGSHIDIEACRDLGIEILDGGGDPTSAAEFAWLLMMSARRKLYKSVSDMQKGQWQTTFGNQMKGATLGIYGFGRIGKMVAQYAEAFGMSILVYGSERATQEAKDLGYHFTHSKDEFFTRPDIISVHLRLSDKTREIIQLDDLLRMKPHAIFVNTARSALVEKGAIEKILSLENSIYFALDVYDSEPVYESKLLQSDRVLCTPHLGYVTEESFENYIEKACQNIASFMKSAECRLSQYL</sequence>
<gene>
    <name evidence="7" type="ORF">CER18_01895</name>
</gene>
<dbReference type="Pfam" id="PF00389">
    <property type="entry name" value="2-Hacid_dh"/>
    <property type="match status" value="1"/>
</dbReference>
<dbReference type="AlphaFoldDB" id="A0A2M6UUE3"/>
<comment type="caution">
    <text evidence="7">The sequence shown here is derived from an EMBL/GenBank/DDBJ whole genome shotgun (WGS) entry which is preliminary data.</text>
</comment>
<dbReference type="Gene3D" id="3.40.50.720">
    <property type="entry name" value="NAD(P)-binding Rossmann-like Domain"/>
    <property type="match status" value="2"/>
</dbReference>
<evidence type="ECO:0000259" key="6">
    <source>
        <dbReference type="Pfam" id="PF02826"/>
    </source>
</evidence>
<dbReference type="Proteomes" id="UP000229839">
    <property type="component" value="Unassembled WGS sequence"/>
</dbReference>
<evidence type="ECO:0000256" key="4">
    <source>
        <dbReference type="RuleBase" id="RU003719"/>
    </source>
</evidence>
<evidence type="ECO:0000256" key="2">
    <source>
        <dbReference type="ARBA" id="ARBA00023002"/>
    </source>
</evidence>
<organism evidence="7 8">
    <name type="scientific">Bartonella tribocorum</name>
    <dbReference type="NCBI Taxonomy" id="85701"/>
    <lineage>
        <taxon>Bacteria</taxon>
        <taxon>Pseudomonadati</taxon>
        <taxon>Pseudomonadota</taxon>
        <taxon>Alphaproteobacteria</taxon>
        <taxon>Hyphomicrobiales</taxon>
        <taxon>Bartonellaceae</taxon>
        <taxon>Bartonella</taxon>
    </lineage>
</organism>
<feature type="domain" description="D-isomer specific 2-hydroxyacid dehydrogenase catalytic" evidence="5">
    <location>
        <begin position="20"/>
        <end position="310"/>
    </location>
</feature>
<dbReference type="OrthoDB" id="9793626at2"/>
<dbReference type="PANTHER" id="PTHR42789:SF1">
    <property type="entry name" value="D-ISOMER SPECIFIC 2-HYDROXYACID DEHYDROGENASE FAMILY PROTEIN (AFU_ORTHOLOGUE AFUA_6G10090)"/>
    <property type="match status" value="1"/>
</dbReference>
<reference evidence="7 8" key="1">
    <citation type="submission" date="2017-06" db="EMBL/GenBank/DDBJ databases">
        <title>Draft genome of Bartonella tribocorum strain L103, isolated from a rodent in Laos.</title>
        <authorList>
            <person name="Hadjadj L."/>
            <person name="Jiyipong T."/>
            <person name="Morand S."/>
            <person name="Diene S.M."/>
            <person name="Rolain J.-M."/>
        </authorList>
    </citation>
    <scope>NUCLEOTIDE SEQUENCE [LARGE SCALE GENOMIC DNA]</scope>
    <source>
        <strain evidence="7 8">L103</strain>
    </source>
</reference>